<dbReference type="PANTHER" id="PTHR46183">
    <property type="entry name" value="PROTEIN CLMP1"/>
    <property type="match status" value="1"/>
</dbReference>
<dbReference type="PANTHER" id="PTHR46183:SF4">
    <property type="entry name" value="PROTEIN PHOX4"/>
    <property type="match status" value="1"/>
</dbReference>
<evidence type="ECO:0000313" key="1">
    <source>
        <dbReference type="EMBL" id="ABR17669.1"/>
    </source>
</evidence>
<reference evidence="1" key="1">
    <citation type="submission" date="2007-06" db="EMBL/GenBank/DDBJ databases">
        <title>Full length cDNA sequences from Sitka Spruce (Picea sitchensis).</title>
        <authorList>
            <person name="Ralph S.G."/>
            <person name="Chun H.E."/>
            <person name="Liao N."/>
            <person name="Ali J."/>
            <person name="Reid K."/>
            <person name="Kolosova N."/>
            <person name="Cooper N."/>
            <person name="Cullis C."/>
            <person name="Jancsik S."/>
            <person name="Moore R."/>
            <person name="Mayo M."/>
            <person name="Wagner S."/>
            <person name="Holt R.A."/>
            <person name="Jones S.J.M."/>
            <person name="Marra M.A."/>
            <person name="Ritland C.E."/>
            <person name="Ritland K."/>
            <person name="Bohlmann J."/>
        </authorList>
    </citation>
    <scope>NUCLEOTIDE SEQUENCE</scope>
    <source>
        <tissue evidence="1">Green portion of the leader tissue</tissue>
    </source>
</reference>
<dbReference type="EMBL" id="EF677873">
    <property type="protein sequence ID" value="ABR17669.1"/>
    <property type="molecule type" value="mRNA"/>
</dbReference>
<protein>
    <submittedName>
        <fullName evidence="1">Uncharacterized protein</fullName>
    </submittedName>
</protein>
<dbReference type="InterPro" id="IPR044517">
    <property type="entry name" value="PHOX1-4"/>
</dbReference>
<name>B8LPT9_PICSI</name>
<proteinExistence type="evidence at transcript level"/>
<sequence>MWKEHLDAAIEKFKLAGASPKEVAIVVKNHSSNESTQEGLGFKTDEIIQAWNEMCEAKRLANKCSSFRLEPLFRRKVAKLHQVLEHTYNVCGIDLG</sequence>
<organism evidence="1">
    <name type="scientific">Picea sitchensis</name>
    <name type="common">Sitka spruce</name>
    <name type="synonym">Pinus sitchensis</name>
    <dbReference type="NCBI Taxonomy" id="3332"/>
    <lineage>
        <taxon>Eukaryota</taxon>
        <taxon>Viridiplantae</taxon>
        <taxon>Streptophyta</taxon>
        <taxon>Embryophyta</taxon>
        <taxon>Tracheophyta</taxon>
        <taxon>Spermatophyta</taxon>
        <taxon>Pinopsida</taxon>
        <taxon>Pinidae</taxon>
        <taxon>Conifers I</taxon>
        <taxon>Pinales</taxon>
        <taxon>Pinaceae</taxon>
        <taxon>Picea</taxon>
    </lineage>
</organism>
<accession>B8LPT9</accession>
<dbReference type="AlphaFoldDB" id="B8LPT9"/>